<evidence type="ECO:0000313" key="2">
    <source>
        <dbReference type="Proteomes" id="UP000177701"/>
    </source>
</evidence>
<name>A0A1F5AG15_9BACT</name>
<protein>
    <submittedName>
        <fullName evidence="1">Thiamine biosynthesis protein ApbE</fullName>
    </submittedName>
</protein>
<gene>
    <name evidence="1" type="ORF">A2V47_08850</name>
</gene>
<organism evidence="1 2">
    <name type="scientific">Candidatus Sediminicultor quintus</name>
    <dbReference type="NCBI Taxonomy" id="1797291"/>
    <lineage>
        <taxon>Bacteria</taxon>
        <taxon>Pseudomonadati</taxon>
        <taxon>Atribacterota</taxon>
        <taxon>Candidatus Phoenicimicrobiia</taxon>
        <taxon>Candidatus Pheonicimicrobiales</taxon>
        <taxon>Candidatus Phoenicimicrobiaceae</taxon>
        <taxon>Candidatus Sediminicultor</taxon>
    </lineage>
</organism>
<evidence type="ECO:0000313" key="1">
    <source>
        <dbReference type="EMBL" id="OGD17432.1"/>
    </source>
</evidence>
<sequence>MIFPQTNKIEYIERKYRNLIEEKDLISFQIKEEESDLFIRTNQELSSYARQMVLNFRKQIENYIYNHPLFKSTLLPYSQDKMASEIIQSMIHTTALCGVGPMASVAGAIAEFVGKELLNYSSEVIVENGGDIFIKSNQLRKVSIFAGSSPFSQRIILKIEAKENYMGICTSSGMVGPSLSFGKADAVTVISDSVLLADAAATAVGNRVKTRKDIEQGLVYAQKIPGVKGVVIIKDDKIGLWGDINFTVVK</sequence>
<dbReference type="InterPro" id="IPR003374">
    <property type="entry name" value="ApbE-like_sf"/>
</dbReference>
<proteinExistence type="predicted"/>
<reference evidence="1 2" key="1">
    <citation type="journal article" date="2016" name="Nat. Commun.">
        <title>Thousands of microbial genomes shed light on interconnected biogeochemical processes in an aquifer system.</title>
        <authorList>
            <person name="Anantharaman K."/>
            <person name="Brown C.T."/>
            <person name="Hug L.A."/>
            <person name="Sharon I."/>
            <person name="Castelle C.J."/>
            <person name="Probst A.J."/>
            <person name="Thomas B.C."/>
            <person name="Singh A."/>
            <person name="Wilkins M.J."/>
            <person name="Karaoz U."/>
            <person name="Brodie E.L."/>
            <person name="Williams K.H."/>
            <person name="Hubbard S.S."/>
            <person name="Banfield J.F."/>
        </authorList>
    </citation>
    <scope>NUCLEOTIDE SEQUENCE [LARGE SCALE GENOMIC DNA]</scope>
</reference>
<dbReference type="STRING" id="1797291.A2V47_08850"/>
<dbReference type="AlphaFoldDB" id="A0A1F5AG15"/>
<accession>A0A1F5AG15</accession>
<dbReference type="PIRSF" id="PIRSF006421">
    <property type="entry name" value="UCP006421"/>
    <property type="match status" value="1"/>
</dbReference>
<dbReference type="Proteomes" id="UP000177701">
    <property type="component" value="Unassembled WGS sequence"/>
</dbReference>
<dbReference type="InterPro" id="IPR007183">
    <property type="entry name" value="UPF0280"/>
</dbReference>
<comment type="caution">
    <text evidence="1">The sequence shown here is derived from an EMBL/GenBank/DDBJ whole genome shotgun (WGS) entry which is preliminary data.</text>
</comment>
<dbReference type="EMBL" id="MEYH01000005">
    <property type="protein sequence ID" value="OGD17432.1"/>
    <property type="molecule type" value="Genomic_DNA"/>
</dbReference>
<dbReference type="NCBIfam" id="NF003323">
    <property type="entry name" value="PRK04334.1-3"/>
    <property type="match status" value="1"/>
</dbReference>
<dbReference type="SUPFAM" id="SSF143631">
    <property type="entry name" value="ApbE-like"/>
    <property type="match status" value="1"/>
</dbReference>
<dbReference type="Gene3D" id="3.10.520.10">
    <property type="entry name" value="ApbE-like domains"/>
    <property type="match status" value="1"/>
</dbReference>